<dbReference type="Pfam" id="PF13088">
    <property type="entry name" value="BNR_2"/>
    <property type="match status" value="1"/>
</dbReference>
<gene>
    <name evidence="2" type="ORF">HQN79_05470</name>
</gene>
<dbReference type="InterPro" id="IPR011040">
    <property type="entry name" value="Sialidase"/>
</dbReference>
<dbReference type="Proteomes" id="UP000504724">
    <property type="component" value="Chromosome"/>
</dbReference>
<evidence type="ECO:0000313" key="3">
    <source>
        <dbReference type="Proteomes" id="UP000504724"/>
    </source>
</evidence>
<dbReference type="InterPro" id="IPR036278">
    <property type="entry name" value="Sialidase_sf"/>
</dbReference>
<dbReference type="SUPFAM" id="SSF50939">
    <property type="entry name" value="Sialidases"/>
    <property type="match status" value="1"/>
</dbReference>
<dbReference type="AlphaFoldDB" id="A0A7D4SJ09"/>
<proteinExistence type="predicted"/>
<dbReference type="PANTHER" id="PTHR43752:SF2">
    <property type="entry name" value="BNR_ASP-BOX REPEAT FAMILY PROTEIN"/>
    <property type="match status" value="1"/>
</dbReference>
<dbReference type="CDD" id="cd15482">
    <property type="entry name" value="Sialidase_non-viral"/>
    <property type="match status" value="1"/>
</dbReference>
<keyword evidence="3" id="KW-1185">Reference proteome</keyword>
<dbReference type="PANTHER" id="PTHR43752">
    <property type="entry name" value="BNR/ASP-BOX REPEAT FAMILY PROTEIN"/>
    <property type="match status" value="1"/>
</dbReference>
<organism evidence="2 3">
    <name type="scientific">Thiomicrorhabdus xiamenensis</name>
    <dbReference type="NCBI Taxonomy" id="2739063"/>
    <lineage>
        <taxon>Bacteria</taxon>
        <taxon>Pseudomonadati</taxon>
        <taxon>Pseudomonadota</taxon>
        <taxon>Gammaproteobacteria</taxon>
        <taxon>Thiotrichales</taxon>
        <taxon>Piscirickettsiaceae</taxon>
        <taxon>Thiomicrorhabdus</taxon>
    </lineage>
</organism>
<dbReference type="EMBL" id="CP054020">
    <property type="protein sequence ID" value="QKI90300.1"/>
    <property type="molecule type" value="Genomic_DNA"/>
</dbReference>
<dbReference type="KEGG" id="txa:HQN79_05470"/>
<sequence>MIEYPQIKLNFSKAPKTDAPVFLAEGIRPLSIEHNGPFIRNCDGDLLCIHGKTAYLSANDGKDWQTFELFSEQMLFKATDAHSLLCTRDGTVILSFLNAEEYHFNWVKKRNAPTKNSRLYHYVVRSEDGGRSWQEPIRIQTGYAAVSSTIIQLESGAIVLSAQNLDYQQARHYSLSFRSDDDGLSWHASNKLDIGGRGHHGGCYEGTLVELPDRVWYCIRTNQDYFWHAYSYDDGRSWTQIHPGIEASSSPAMLKRLASGRLLMVYNTLYPRGKTEFPRRGGQFSEVAASWHREELAVCYSEDDGESWSDPLIVAQCKGAWLAYPYLFEVSPGKIWLTTMQSELRLEFYEDWLLQQTGS</sequence>
<evidence type="ECO:0000259" key="1">
    <source>
        <dbReference type="Pfam" id="PF13088"/>
    </source>
</evidence>
<reference evidence="2 3" key="1">
    <citation type="submission" date="2020-05" db="EMBL/GenBank/DDBJ databases">
        <title>Thiomicrorhabdus sediminis sp.nov. and Thiomicrorhabdus xiamenensis sp.nov., novel sulfur-oxidizing bacteria isolated from coastal sediment.</title>
        <authorList>
            <person name="Liu X."/>
        </authorList>
    </citation>
    <scope>NUCLEOTIDE SEQUENCE [LARGE SCALE GENOMIC DNA]</scope>
    <source>
        <strain evidence="2 3">G2</strain>
    </source>
</reference>
<feature type="domain" description="Sialidase" evidence="1">
    <location>
        <begin position="113"/>
        <end position="335"/>
    </location>
</feature>
<protein>
    <submittedName>
        <fullName evidence="2">Exo-alpha-sialidase</fullName>
    </submittedName>
</protein>
<dbReference type="Gene3D" id="2.120.10.10">
    <property type="match status" value="1"/>
</dbReference>
<accession>A0A7D4SJ09</accession>
<name>A0A7D4SJ09_9GAMM</name>
<evidence type="ECO:0000313" key="2">
    <source>
        <dbReference type="EMBL" id="QKI90300.1"/>
    </source>
</evidence>